<dbReference type="EMBL" id="CACRXK020012870">
    <property type="protein sequence ID" value="CAB4024160.1"/>
    <property type="molecule type" value="Genomic_DNA"/>
</dbReference>
<reference evidence="1" key="1">
    <citation type="submission" date="2020-04" db="EMBL/GenBank/DDBJ databases">
        <authorList>
            <person name="Alioto T."/>
            <person name="Alioto T."/>
            <person name="Gomez Garrido J."/>
        </authorList>
    </citation>
    <scope>NUCLEOTIDE SEQUENCE</scope>
    <source>
        <strain evidence="1">A484AB</strain>
    </source>
</reference>
<evidence type="ECO:0000313" key="2">
    <source>
        <dbReference type="Proteomes" id="UP001152795"/>
    </source>
</evidence>
<protein>
    <submittedName>
        <fullName evidence="1">Uncharacterized protein</fullName>
    </submittedName>
</protein>
<keyword evidence="2" id="KW-1185">Reference proteome</keyword>
<name>A0A7D9L394_PARCT</name>
<comment type="caution">
    <text evidence="1">The sequence shown here is derived from an EMBL/GenBank/DDBJ whole genome shotgun (WGS) entry which is preliminary data.</text>
</comment>
<sequence>MACTTRRLIQFNLCKKCTKRWVPRFLTTESQEIPLQLEEYEFEDMEYSEQEILYPHHIPTTWFQKGLLAVGSGLAAFFDPKRDG</sequence>
<proteinExistence type="predicted"/>
<evidence type="ECO:0000313" key="1">
    <source>
        <dbReference type="EMBL" id="CAB4024160.1"/>
    </source>
</evidence>
<dbReference type="OrthoDB" id="4249at2759"/>
<accession>A0A7D9L394</accession>
<dbReference type="AlphaFoldDB" id="A0A7D9L394"/>
<dbReference type="Proteomes" id="UP001152795">
    <property type="component" value="Unassembled WGS sequence"/>
</dbReference>
<organism evidence="1 2">
    <name type="scientific">Paramuricea clavata</name>
    <name type="common">Red gorgonian</name>
    <name type="synonym">Violescent sea-whip</name>
    <dbReference type="NCBI Taxonomy" id="317549"/>
    <lineage>
        <taxon>Eukaryota</taxon>
        <taxon>Metazoa</taxon>
        <taxon>Cnidaria</taxon>
        <taxon>Anthozoa</taxon>
        <taxon>Octocorallia</taxon>
        <taxon>Malacalcyonacea</taxon>
        <taxon>Plexauridae</taxon>
        <taxon>Paramuricea</taxon>
    </lineage>
</organism>
<gene>
    <name evidence="1" type="ORF">PACLA_8A087040</name>
</gene>